<dbReference type="EMBL" id="JABWDY010009724">
    <property type="protein sequence ID" value="KAF5201211.1"/>
    <property type="molecule type" value="Genomic_DNA"/>
</dbReference>
<feature type="transmembrane region" description="Helical" evidence="1">
    <location>
        <begin position="37"/>
        <end position="56"/>
    </location>
</feature>
<evidence type="ECO:0000313" key="2">
    <source>
        <dbReference type="EMBL" id="KAF5201211.1"/>
    </source>
</evidence>
<keyword evidence="1" id="KW-1133">Transmembrane helix</keyword>
<name>A0A7J6WUW4_THATH</name>
<keyword evidence="1" id="KW-0472">Membrane</keyword>
<feature type="non-terminal residue" evidence="2">
    <location>
        <position position="1"/>
    </location>
</feature>
<dbReference type="AlphaFoldDB" id="A0A7J6WUW4"/>
<keyword evidence="3" id="KW-1185">Reference proteome</keyword>
<dbReference type="Proteomes" id="UP000554482">
    <property type="component" value="Unassembled WGS sequence"/>
</dbReference>
<gene>
    <name evidence="2" type="ORF">FRX31_009202</name>
</gene>
<comment type="caution">
    <text evidence="2">The sequence shown here is derived from an EMBL/GenBank/DDBJ whole genome shotgun (WGS) entry which is preliminary data.</text>
</comment>
<proteinExistence type="predicted"/>
<evidence type="ECO:0000313" key="3">
    <source>
        <dbReference type="Proteomes" id="UP000554482"/>
    </source>
</evidence>
<protein>
    <submittedName>
        <fullName evidence="2">Uncharacterized protein</fullName>
    </submittedName>
</protein>
<organism evidence="2 3">
    <name type="scientific">Thalictrum thalictroides</name>
    <name type="common">Rue-anemone</name>
    <name type="synonym">Anemone thalictroides</name>
    <dbReference type="NCBI Taxonomy" id="46969"/>
    <lineage>
        <taxon>Eukaryota</taxon>
        <taxon>Viridiplantae</taxon>
        <taxon>Streptophyta</taxon>
        <taxon>Embryophyta</taxon>
        <taxon>Tracheophyta</taxon>
        <taxon>Spermatophyta</taxon>
        <taxon>Magnoliopsida</taxon>
        <taxon>Ranunculales</taxon>
        <taxon>Ranunculaceae</taxon>
        <taxon>Thalictroideae</taxon>
        <taxon>Thalictrum</taxon>
    </lineage>
</organism>
<reference evidence="2 3" key="1">
    <citation type="submission" date="2020-06" db="EMBL/GenBank/DDBJ databases">
        <title>Transcriptomic and genomic resources for Thalictrum thalictroides and T. hernandezii: Facilitating candidate gene discovery in an emerging model plant lineage.</title>
        <authorList>
            <person name="Arias T."/>
            <person name="Riano-Pachon D.M."/>
            <person name="Di Stilio V.S."/>
        </authorList>
    </citation>
    <scope>NUCLEOTIDE SEQUENCE [LARGE SCALE GENOMIC DNA]</scope>
    <source>
        <strain evidence="3">cv. WT478/WT964</strain>
        <tissue evidence="2">Leaves</tissue>
    </source>
</reference>
<keyword evidence="1" id="KW-0812">Transmembrane</keyword>
<sequence>VQALVSTTIRSPWPSWSQPQSKPLPGLVMTIIRFPSYYPGLLLFIISHMVNLWQLACRCDDHKPLAIYGIIPDSIFMTGTGKEAHLK</sequence>
<evidence type="ECO:0000256" key="1">
    <source>
        <dbReference type="SAM" id="Phobius"/>
    </source>
</evidence>
<accession>A0A7J6WUW4</accession>